<accession>A0A3S4AJJ7</accession>
<evidence type="ECO:0000313" key="3">
    <source>
        <dbReference type="Proteomes" id="UP000289323"/>
    </source>
</evidence>
<sequence length="35" mass="3805">MPQGSPLSPALFILFITPLFRALEAYTGLLTVGIR</sequence>
<dbReference type="InterPro" id="IPR000477">
    <property type="entry name" value="RT_dom"/>
</dbReference>
<organism evidence="2 3">
    <name type="scientific">Thermothielavioides terrestris</name>
    <dbReference type="NCBI Taxonomy" id="2587410"/>
    <lineage>
        <taxon>Eukaryota</taxon>
        <taxon>Fungi</taxon>
        <taxon>Dikarya</taxon>
        <taxon>Ascomycota</taxon>
        <taxon>Pezizomycotina</taxon>
        <taxon>Sordariomycetes</taxon>
        <taxon>Sordariomycetidae</taxon>
        <taxon>Sordariales</taxon>
        <taxon>Chaetomiaceae</taxon>
        <taxon>Thermothielavioides</taxon>
    </lineage>
</organism>
<evidence type="ECO:0000259" key="1">
    <source>
        <dbReference type="PROSITE" id="PS50878"/>
    </source>
</evidence>
<protein>
    <submittedName>
        <fullName evidence="2">Bf39f676-2a84-494a-b0f5-f6e4a54381db</fullName>
    </submittedName>
</protein>
<reference evidence="2 3" key="1">
    <citation type="submission" date="2018-04" db="EMBL/GenBank/DDBJ databases">
        <authorList>
            <person name="Huttner S."/>
            <person name="Dainat J."/>
        </authorList>
    </citation>
    <scope>NUCLEOTIDE SEQUENCE [LARGE SCALE GENOMIC DNA]</scope>
</reference>
<dbReference type="Proteomes" id="UP000289323">
    <property type="component" value="Unassembled WGS sequence"/>
</dbReference>
<proteinExistence type="predicted"/>
<gene>
    <name evidence="2" type="ORF">TT172_LOCUS1363</name>
</gene>
<dbReference type="AlphaFoldDB" id="A0A3S4AJJ7"/>
<name>A0A3S4AJJ7_9PEZI</name>
<dbReference type="EMBL" id="OUUZ01000001">
    <property type="protein sequence ID" value="SPQ18944.1"/>
    <property type="molecule type" value="Genomic_DNA"/>
</dbReference>
<evidence type="ECO:0000313" key="2">
    <source>
        <dbReference type="EMBL" id="SPQ18944.1"/>
    </source>
</evidence>
<feature type="domain" description="Reverse transcriptase" evidence="1">
    <location>
        <begin position="1"/>
        <end position="35"/>
    </location>
</feature>
<dbReference type="PROSITE" id="PS50878">
    <property type="entry name" value="RT_POL"/>
    <property type="match status" value="1"/>
</dbReference>